<name>A0A498K805_MALDO</name>
<dbReference type="Pfam" id="PF00069">
    <property type="entry name" value="Pkinase"/>
    <property type="match status" value="1"/>
</dbReference>
<keyword evidence="5" id="KW-0547">Nucleotide-binding</keyword>
<keyword evidence="4" id="KW-0808">Transferase</keyword>
<dbReference type="AlphaFoldDB" id="A0A498K805"/>
<dbReference type="PROSITE" id="PS50011">
    <property type="entry name" value="PROTEIN_KINASE_DOM"/>
    <property type="match status" value="1"/>
</dbReference>
<keyword evidence="10" id="KW-0812">Transmembrane</keyword>
<dbReference type="PANTHER" id="PTHR48006:SF102">
    <property type="entry name" value="LEUCINE-RICH REPEAT-CONTAINING PROTEIN DDB_G0281931-RELATED"/>
    <property type="match status" value="1"/>
</dbReference>
<dbReference type="PROSITE" id="PS00108">
    <property type="entry name" value="PROTEIN_KINASE_ST"/>
    <property type="match status" value="1"/>
</dbReference>
<dbReference type="FunFam" id="3.30.200.20:FF:000610">
    <property type="entry name" value="Cysteine-rich receptor-like protein kinase 40"/>
    <property type="match status" value="1"/>
</dbReference>
<reference evidence="13 14" key="1">
    <citation type="submission" date="2018-10" db="EMBL/GenBank/DDBJ databases">
        <title>A high-quality apple genome assembly.</title>
        <authorList>
            <person name="Hu J."/>
        </authorList>
    </citation>
    <scope>NUCLEOTIDE SEQUENCE [LARGE SCALE GENOMIC DNA]</scope>
    <source>
        <strain evidence="14">cv. HFTH1</strain>
        <tissue evidence="13">Young leaf</tissue>
    </source>
</reference>
<comment type="subcellular location">
    <subcellularLocation>
        <location evidence="1">Membrane</location>
        <topology evidence="1">Single-pass type I membrane protein</topology>
    </subcellularLocation>
</comment>
<proteinExistence type="predicted"/>
<dbReference type="Pfam" id="PF19160">
    <property type="entry name" value="SPARK"/>
    <property type="match status" value="1"/>
</dbReference>
<keyword evidence="14" id="KW-1185">Reference proteome</keyword>
<accession>A0A498K805</accession>
<dbReference type="EMBL" id="RDQH01000330">
    <property type="protein sequence ID" value="RXI02434.1"/>
    <property type="molecule type" value="Genomic_DNA"/>
</dbReference>
<gene>
    <name evidence="13" type="ORF">DVH24_030363</name>
</gene>
<dbReference type="PANTHER" id="PTHR48006">
    <property type="entry name" value="LEUCINE-RICH REPEAT-CONTAINING PROTEIN DDB_G0281931-RELATED"/>
    <property type="match status" value="1"/>
</dbReference>
<dbReference type="Gene3D" id="3.30.200.20">
    <property type="entry name" value="Phosphorylase Kinase, domain 1"/>
    <property type="match status" value="1"/>
</dbReference>
<evidence type="ECO:0000256" key="4">
    <source>
        <dbReference type="ARBA" id="ARBA00022679"/>
    </source>
</evidence>
<organism evidence="13 14">
    <name type="scientific">Malus domestica</name>
    <name type="common">Apple</name>
    <name type="synonym">Pyrus malus</name>
    <dbReference type="NCBI Taxonomy" id="3750"/>
    <lineage>
        <taxon>Eukaryota</taxon>
        <taxon>Viridiplantae</taxon>
        <taxon>Streptophyta</taxon>
        <taxon>Embryophyta</taxon>
        <taxon>Tracheophyta</taxon>
        <taxon>Spermatophyta</taxon>
        <taxon>Magnoliopsida</taxon>
        <taxon>eudicotyledons</taxon>
        <taxon>Gunneridae</taxon>
        <taxon>Pentapetalae</taxon>
        <taxon>rosids</taxon>
        <taxon>fabids</taxon>
        <taxon>Rosales</taxon>
        <taxon>Rosaceae</taxon>
        <taxon>Amygdaloideae</taxon>
        <taxon>Maleae</taxon>
        <taxon>Malus</taxon>
    </lineage>
</organism>
<dbReference type="InterPro" id="IPR000719">
    <property type="entry name" value="Prot_kinase_dom"/>
</dbReference>
<comment type="caution">
    <text evidence="13">The sequence shown here is derived from an EMBL/GenBank/DDBJ whole genome shotgun (WGS) entry which is preliminary data.</text>
</comment>
<dbReference type="GO" id="GO:0016020">
    <property type="term" value="C:membrane"/>
    <property type="evidence" value="ECO:0007669"/>
    <property type="project" value="UniProtKB-SubCell"/>
</dbReference>
<comment type="catalytic activity">
    <reaction evidence="9">
        <text>L-seryl-[protein] + ATP = O-phospho-L-seryl-[protein] + ADP + H(+)</text>
        <dbReference type="Rhea" id="RHEA:17989"/>
        <dbReference type="Rhea" id="RHEA-COMP:9863"/>
        <dbReference type="Rhea" id="RHEA-COMP:11604"/>
        <dbReference type="ChEBI" id="CHEBI:15378"/>
        <dbReference type="ChEBI" id="CHEBI:29999"/>
        <dbReference type="ChEBI" id="CHEBI:30616"/>
        <dbReference type="ChEBI" id="CHEBI:83421"/>
        <dbReference type="ChEBI" id="CHEBI:456216"/>
        <dbReference type="EC" id="2.7.11.1"/>
    </reaction>
</comment>
<evidence type="ECO:0000256" key="6">
    <source>
        <dbReference type="ARBA" id="ARBA00022777"/>
    </source>
</evidence>
<keyword evidence="7" id="KW-0067">ATP-binding</keyword>
<evidence type="ECO:0000313" key="13">
    <source>
        <dbReference type="EMBL" id="RXI02434.1"/>
    </source>
</evidence>
<evidence type="ECO:0000256" key="11">
    <source>
        <dbReference type="SAM" id="SignalP"/>
    </source>
</evidence>
<evidence type="ECO:0000256" key="2">
    <source>
        <dbReference type="ARBA" id="ARBA00012513"/>
    </source>
</evidence>
<dbReference type="SMART" id="SM00220">
    <property type="entry name" value="S_TKc"/>
    <property type="match status" value="1"/>
</dbReference>
<keyword evidence="10" id="KW-1133">Transmembrane helix</keyword>
<dbReference type="InterPro" id="IPR051824">
    <property type="entry name" value="LRR_Rcpt-Like_S/T_Kinase"/>
</dbReference>
<dbReference type="Proteomes" id="UP000290289">
    <property type="component" value="Chromosome 4"/>
</dbReference>
<evidence type="ECO:0000256" key="5">
    <source>
        <dbReference type="ARBA" id="ARBA00022741"/>
    </source>
</evidence>
<dbReference type="FunFam" id="1.10.510.10:FF:000530">
    <property type="entry name" value="probable receptor-like protein kinase At5g59700"/>
    <property type="match status" value="1"/>
</dbReference>
<dbReference type="EC" id="2.7.11.1" evidence="2"/>
<evidence type="ECO:0000256" key="1">
    <source>
        <dbReference type="ARBA" id="ARBA00004479"/>
    </source>
</evidence>
<dbReference type="InterPro" id="IPR043891">
    <property type="entry name" value="SPARK"/>
</dbReference>
<evidence type="ECO:0000259" key="12">
    <source>
        <dbReference type="PROSITE" id="PS50011"/>
    </source>
</evidence>
<dbReference type="GO" id="GO:0004674">
    <property type="term" value="F:protein serine/threonine kinase activity"/>
    <property type="evidence" value="ECO:0007669"/>
    <property type="project" value="UniProtKB-KW"/>
</dbReference>
<feature type="domain" description="Protein kinase" evidence="12">
    <location>
        <begin position="289"/>
        <end position="560"/>
    </location>
</feature>
<dbReference type="InterPro" id="IPR011009">
    <property type="entry name" value="Kinase-like_dom_sf"/>
</dbReference>
<keyword evidence="3" id="KW-0723">Serine/threonine-protein kinase</keyword>
<sequence length="590" mass="65159">MTPRKFSSKLAILLLVTYFILISADDLPSPEDPSGGCVLNFTSNPFQPTGECLHHVKQKINVWGSYLTSPCCRNVLTTMSKALAIHAVKTQGSARVFLSQQDWKNCSGPFQKERSVSAENCHFGDLYYGSSTCSNTTLASIKTEQAFQNAIRKCANLSNAFDDVCGNCSKAVLGLRDSLLKAYGVKDGNATETGICGIAAVISVLEEKMNNTFLIDNDYMWCMSLLDAFDSLAEAILSILIGITTVTLIILLIHFVTKKKPQKPVLSGPITTWSGLYRFSKAEIENAINTERKDLGRGSAGQVYKGVLPSGQVVAIKHINKSNKSDSFTREVEGLSRVRHPNLVCLFGCCVEDGEQYLVYEYCAKGNLAQHLLRNDPVLTWERRVKILRDCALALRYLHHYIDGCIVHRDIKLTNILLTNNLEPKLSDFGLAKMLGMEESKVFTDVRGTIGYMDPEYMTNAKLTCASDVYSFGIVALQLLSGQKVFELDLDARDQLTRKAKDISMNKRPPEDLEDPRMNGNVNKADFESILQVAVLCVAKSSKGRPTIDLVFEEMDKAWKNTLADMKARLNKGIGSSATPVSTSSDVFSV</sequence>
<evidence type="ECO:0000256" key="10">
    <source>
        <dbReference type="SAM" id="Phobius"/>
    </source>
</evidence>
<evidence type="ECO:0000256" key="7">
    <source>
        <dbReference type="ARBA" id="ARBA00022840"/>
    </source>
</evidence>
<keyword evidence="6" id="KW-0418">Kinase</keyword>
<keyword evidence="11" id="KW-0732">Signal</keyword>
<evidence type="ECO:0000256" key="9">
    <source>
        <dbReference type="ARBA" id="ARBA00048679"/>
    </source>
</evidence>
<protein>
    <recommendedName>
        <fullName evidence="2">non-specific serine/threonine protein kinase</fullName>
        <ecNumber evidence="2">2.7.11.1</ecNumber>
    </recommendedName>
</protein>
<keyword evidence="10" id="KW-0472">Membrane</keyword>
<dbReference type="Gene3D" id="1.10.510.10">
    <property type="entry name" value="Transferase(Phosphotransferase) domain 1"/>
    <property type="match status" value="1"/>
</dbReference>
<feature type="chain" id="PRO_5019835022" description="non-specific serine/threonine protein kinase" evidence="11">
    <location>
        <begin position="25"/>
        <end position="590"/>
    </location>
</feature>
<feature type="transmembrane region" description="Helical" evidence="10">
    <location>
        <begin position="235"/>
        <end position="256"/>
    </location>
</feature>
<evidence type="ECO:0000256" key="3">
    <source>
        <dbReference type="ARBA" id="ARBA00022527"/>
    </source>
</evidence>
<comment type="catalytic activity">
    <reaction evidence="8">
        <text>L-threonyl-[protein] + ATP = O-phospho-L-threonyl-[protein] + ADP + H(+)</text>
        <dbReference type="Rhea" id="RHEA:46608"/>
        <dbReference type="Rhea" id="RHEA-COMP:11060"/>
        <dbReference type="Rhea" id="RHEA-COMP:11605"/>
        <dbReference type="ChEBI" id="CHEBI:15378"/>
        <dbReference type="ChEBI" id="CHEBI:30013"/>
        <dbReference type="ChEBI" id="CHEBI:30616"/>
        <dbReference type="ChEBI" id="CHEBI:61977"/>
        <dbReference type="ChEBI" id="CHEBI:456216"/>
        <dbReference type="EC" id="2.7.11.1"/>
    </reaction>
</comment>
<evidence type="ECO:0000313" key="14">
    <source>
        <dbReference type="Proteomes" id="UP000290289"/>
    </source>
</evidence>
<dbReference type="GO" id="GO:0005524">
    <property type="term" value="F:ATP binding"/>
    <property type="evidence" value="ECO:0007669"/>
    <property type="project" value="UniProtKB-KW"/>
</dbReference>
<dbReference type="InterPro" id="IPR008271">
    <property type="entry name" value="Ser/Thr_kinase_AS"/>
</dbReference>
<evidence type="ECO:0000256" key="8">
    <source>
        <dbReference type="ARBA" id="ARBA00047899"/>
    </source>
</evidence>
<feature type="signal peptide" evidence="11">
    <location>
        <begin position="1"/>
        <end position="24"/>
    </location>
</feature>
<dbReference type="SUPFAM" id="SSF56112">
    <property type="entry name" value="Protein kinase-like (PK-like)"/>
    <property type="match status" value="1"/>
</dbReference>